<reference evidence="3" key="2">
    <citation type="submission" date="2023-06" db="EMBL/GenBank/DDBJ databases">
        <authorList>
            <consortium name="Lawrence Berkeley National Laboratory"/>
            <person name="Haridas S."/>
            <person name="Hensen N."/>
            <person name="Bonometti L."/>
            <person name="Westerberg I."/>
            <person name="Brannstrom I.O."/>
            <person name="Guillou S."/>
            <person name="Cros-Aarteil S."/>
            <person name="Calhoun S."/>
            <person name="Kuo A."/>
            <person name="Mondo S."/>
            <person name="Pangilinan J."/>
            <person name="Riley R."/>
            <person name="Labutti K."/>
            <person name="Andreopoulos B."/>
            <person name="Lipzen A."/>
            <person name="Chen C."/>
            <person name="Yanf M."/>
            <person name="Daum C."/>
            <person name="Ng V."/>
            <person name="Clum A."/>
            <person name="Steindorff A."/>
            <person name="Ohm R."/>
            <person name="Martin F."/>
            <person name="Silar P."/>
            <person name="Natvig D."/>
            <person name="Lalanne C."/>
            <person name="Gautier V."/>
            <person name="Ament-Velasquez S.L."/>
            <person name="Kruys A."/>
            <person name="Hutchinson M.I."/>
            <person name="Powell A.J."/>
            <person name="Barry K."/>
            <person name="Miller A.N."/>
            <person name="Grigoriev I.V."/>
            <person name="Debuchy R."/>
            <person name="Gladieux P."/>
            <person name="Thoren M.H."/>
            <person name="Johannesson H."/>
        </authorList>
    </citation>
    <scope>NUCLEOTIDE SEQUENCE</scope>
    <source>
        <strain evidence="3">CBS 168.71</strain>
    </source>
</reference>
<evidence type="ECO:0008006" key="5">
    <source>
        <dbReference type="Google" id="ProtNLM"/>
    </source>
</evidence>
<gene>
    <name evidence="3" type="ORF">B0H64DRAFT_355768</name>
</gene>
<feature type="transmembrane region" description="Helical" evidence="2">
    <location>
        <begin position="72"/>
        <end position="97"/>
    </location>
</feature>
<name>A0AAE0HN42_9PEZI</name>
<proteinExistence type="predicted"/>
<keyword evidence="2" id="KW-1133">Transmembrane helix</keyword>
<evidence type="ECO:0000256" key="1">
    <source>
        <dbReference type="SAM" id="MobiDB-lite"/>
    </source>
</evidence>
<dbReference type="EMBL" id="JAUEPN010000002">
    <property type="protein sequence ID" value="KAK3299565.1"/>
    <property type="molecule type" value="Genomic_DNA"/>
</dbReference>
<sequence length="295" mass="30454">MAGVFSTPPYSDHSNLEVAPAGLEPAPGHQDWSDSSQKELHYQRAWADVSNGTVPQNDEPKQRILGLSVRRFWAVVIILVVVLAAGIGGGVGGGLAAQRQTSSSSPVAPDQAAGSSSTPSPLSTSSTSLEPAGISTVSTSSESSTKTTSSASRASSEAPTDGGCPDINGSSFTPRDASGKTMPLSAGEPAQSFLRYCSTNWPSGARYGNPGLRDIMKVYQPSLEDCIAACASYNVNYKANAGGDLTGLCRAVTVVKMDGEFCYLKNDTGSIAFVNSKQPELFSSAVLLSSSNGGD</sequence>
<keyword evidence="2" id="KW-0812">Transmembrane</keyword>
<keyword evidence="2" id="KW-0472">Membrane</keyword>
<evidence type="ECO:0000313" key="4">
    <source>
        <dbReference type="Proteomes" id="UP001278766"/>
    </source>
</evidence>
<feature type="compositionally biased region" description="Low complexity" evidence="1">
    <location>
        <begin position="115"/>
        <end position="160"/>
    </location>
</feature>
<organism evidence="3 4">
    <name type="scientific">Chaetomium fimeti</name>
    <dbReference type="NCBI Taxonomy" id="1854472"/>
    <lineage>
        <taxon>Eukaryota</taxon>
        <taxon>Fungi</taxon>
        <taxon>Dikarya</taxon>
        <taxon>Ascomycota</taxon>
        <taxon>Pezizomycotina</taxon>
        <taxon>Sordariomycetes</taxon>
        <taxon>Sordariomycetidae</taxon>
        <taxon>Sordariales</taxon>
        <taxon>Chaetomiaceae</taxon>
        <taxon>Chaetomium</taxon>
    </lineage>
</organism>
<dbReference type="RefSeq" id="XP_062663079.1">
    <property type="nucleotide sequence ID" value="XM_062801567.1"/>
</dbReference>
<evidence type="ECO:0000313" key="3">
    <source>
        <dbReference type="EMBL" id="KAK3299565.1"/>
    </source>
</evidence>
<comment type="caution">
    <text evidence="3">The sequence shown here is derived from an EMBL/GenBank/DDBJ whole genome shotgun (WGS) entry which is preliminary data.</text>
</comment>
<feature type="region of interest" description="Disordered" evidence="1">
    <location>
        <begin position="92"/>
        <end position="186"/>
    </location>
</feature>
<reference evidence="3" key="1">
    <citation type="journal article" date="2023" name="Mol. Phylogenet. Evol.">
        <title>Genome-scale phylogeny and comparative genomics of the fungal order Sordariales.</title>
        <authorList>
            <person name="Hensen N."/>
            <person name="Bonometti L."/>
            <person name="Westerberg I."/>
            <person name="Brannstrom I.O."/>
            <person name="Guillou S."/>
            <person name="Cros-Aarteil S."/>
            <person name="Calhoun S."/>
            <person name="Haridas S."/>
            <person name="Kuo A."/>
            <person name="Mondo S."/>
            <person name="Pangilinan J."/>
            <person name="Riley R."/>
            <person name="LaButti K."/>
            <person name="Andreopoulos B."/>
            <person name="Lipzen A."/>
            <person name="Chen C."/>
            <person name="Yan M."/>
            <person name="Daum C."/>
            <person name="Ng V."/>
            <person name="Clum A."/>
            <person name="Steindorff A."/>
            <person name="Ohm R.A."/>
            <person name="Martin F."/>
            <person name="Silar P."/>
            <person name="Natvig D.O."/>
            <person name="Lalanne C."/>
            <person name="Gautier V."/>
            <person name="Ament-Velasquez S.L."/>
            <person name="Kruys A."/>
            <person name="Hutchinson M.I."/>
            <person name="Powell A.J."/>
            <person name="Barry K."/>
            <person name="Miller A.N."/>
            <person name="Grigoriev I.V."/>
            <person name="Debuchy R."/>
            <person name="Gladieux P."/>
            <person name="Hiltunen Thoren M."/>
            <person name="Johannesson H."/>
        </authorList>
    </citation>
    <scope>NUCLEOTIDE SEQUENCE</scope>
    <source>
        <strain evidence="3">CBS 168.71</strain>
    </source>
</reference>
<feature type="region of interest" description="Disordered" evidence="1">
    <location>
        <begin position="1"/>
        <end position="38"/>
    </location>
</feature>
<dbReference type="AlphaFoldDB" id="A0AAE0HN42"/>
<dbReference type="GeneID" id="87838515"/>
<protein>
    <recommendedName>
        <fullName evidence="5">Apple domain-containing protein</fullName>
    </recommendedName>
</protein>
<dbReference type="Proteomes" id="UP001278766">
    <property type="component" value="Unassembled WGS sequence"/>
</dbReference>
<accession>A0AAE0HN42</accession>
<evidence type="ECO:0000256" key="2">
    <source>
        <dbReference type="SAM" id="Phobius"/>
    </source>
</evidence>
<keyword evidence="4" id="KW-1185">Reference proteome</keyword>